<protein>
    <submittedName>
        <fullName evidence="3">PH domain-containing protein</fullName>
    </submittedName>
</protein>
<organism evidence="3 4">
    <name type="scientific">Sphaerisporangium aureirubrum</name>
    <dbReference type="NCBI Taxonomy" id="1544736"/>
    <lineage>
        <taxon>Bacteria</taxon>
        <taxon>Bacillati</taxon>
        <taxon>Actinomycetota</taxon>
        <taxon>Actinomycetes</taxon>
        <taxon>Streptosporangiales</taxon>
        <taxon>Streptosporangiaceae</taxon>
        <taxon>Sphaerisporangium</taxon>
    </lineage>
</organism>
<keyword evidence="1" id="KW-1133">Transmembrane helix</keyword>
<evidence type="ECO:0000313" key="3">
    <source>
        <dbReference type="EMBL" id="MFC6086710.1"/>
    </source>
</evidence>
<sequence length="139" mass="15270">MSGVRRQWKVRREFTVAKWAAAVGFAVIAAVLLAVDRRGMLLCAGGAVLLGGFAVRDTLAPIRLAADDLGLTVVTGMAGRHLVPWRDVTHIRVARNARYGLRWDMLEIETAENLHLFSAHELGAPCVSVAEELFRLRPL</sequence>
<reference evidence="4" key="1">
    <citation type="journal article" date="2019" name="Int. J. Syst. Evol. Microbiol.">
        <title>The Global Catalogue of Microorganisms (GCM) 10K type strain sequencing project: providing services to taxonomists for standard genome sequencing and annotation.</title>
        <authorList>
            <consortium name="The Broad Institute Genomics Platform"/>
            <consortium name="The Broad Institute Genome Sequencing Center for Infectious Disease"/>
            <person name="Wu L."/>
            <person name="Ma J."/>
        </authorList>
    </citation>
    <scope>NUCLEOTIDE SEQUENCE [LARGE SCALE GENOMIC DNA]</scope>
    <source>
        <strain evidence="4">JCM 30346</strain>
    </source>
</reference>
<keyword evidence="4" id="KW-1185">Reference proteome</keyword>
<evidence type="ECO:0000313" key="4">
    <source>
        <dbReference type="Proteomes" id="UP001596137"/>
    </source>
</evidence>
<evidence type="ECO:0000256" key="1">
    <source>
        <dbReference type="SAM" id="Phobius"/>
    </source>
</evidence>
<comment type="caution">
    <text evidence="3">The sequence shown here is derived from an EMBL/GenBank/DDBJ whole genome shotgun (WGS) entry which is preliminary data.</text>
</comment>
<keyword evidence="1" id="KW-0812">Transmembrane</keyword>
<accession>A0ABW1NTR8</accession>
<dbReference type="RefSeq" id="WP_380762157.1">
    <property type="nucleotide sequence ID" value="NZ_JBHSRF010000097.1"/>
</dbReference>
<gene>
    <name evidence="3" type="ORF">ACFP1K_36455</name>
</gene>
<dbReference type="EMBL" id="JBHSRF010000097">
    <property type="protein sequence ID" value="MFC6086710.1"/>
    <property type="molecule type" value="Genomic_DNA"/>
</dbReference>
<keyword evidence="1" id="KW-0472">Membrane</keyword>
<proteinExistence type="predicted"/>
<dbReference type="InterPro" id="IPR019692">
    <property type="entry name" value="CFP-6_PH"/>
</dbReference>
<feature type="transmembrane region" description="Helical" evidence="1">
    <location>
        <begin position="16"/>
        <end position="33"/>
    </location>
</feature>
<dbReference type="Pfam" id="PF10756">
    <property type="entry name" value="bPH_6"/>
    <property type="match status" value="1"/>
</dbReference>
<evidence type="ECO:0000259" key="2">
    <source>
        <dbReference type="Pfam" id="PF10756"/>
    </source>
</evidence>
<dbReference type="Proteomes" id="UP001596137">
    <property type="component" value="Unassembled WGS sequence"/>
</dbReference>
<feature type="domain" description="Low molecular weight protein antigen 6 PH" evidence="2">
    <location>
        <begin position="63"/>
        <end position="137"/>
    </location>
</feature>
<name>A0ABW1NTR8_9ACTN</name>